<dbReference type="PANTHER" id="PTHR36182:SF1">
    <property type="entry name" value="PROTEIN, PUTATIVE (AFU_ORTHOLOGUE AFUA_6G10930)-RELATED"/>
    <property type="match status" value="1"/>
</dbReference>
<feature type="compositionally biased region" description="Basic and acidic residues" evidence="1">
    <location>
        <begin position="282"/>
        <end position="291"/>
    </location>
</feature>
<dbReference type="EMBL" id="LSSM01005306">
    <property type="protein sequence ID" value="OMJ12932.1"/>
    <property type="molecule type" value="Genomic_DNA"/>
</dbReference>
<feature type="compositionally biased region" description="Basic residues" evidence="1">
    <location>
        <begin position="546"/>
        <end position="564"/>
    </location>
</feature>
<feature type="chain" id="PRO_5012119281" description="Chitin-binding type-4 domain-containing protein" evidence="2">
    <location>
        <begin position="20"/>
        <end position="564"/>
    </location>
</feature>
<proteinExistence type="predicted"/>
<accession>A0A1R1XE77</accession>
<feature type="compositionally biased region" description="Basic residues" evidence="1">
    <location>
        <begin position="515"/>
        <end position="527"/>
    </location>
</feature>
<evidence type="ECO:0008006" key="5">
    <source>
        <dbReference type="Google" id="ProtNLM"/>
    </source>
</evidence>
<dbReference type="OrthoDB" id="2342176at2759"/>
<evidence type="ECO:0000313" key="4">
    <source>
        <dbReference type="Proteomes" id="UP000187429"/>
    </source>
</evidence>
<dbReference type="AlphaFoldDB" id="A0A1R1XE77"/>
<comment type="caution">
    <text evidence="3">The sequence shown here is derived from an EMBL/GenBank/DDBJ whole genome shotgun (WGS) entry which is preliminary data.</text>
</comment>
<feature type="compositionally biased region" description="Polar residues" evidence="1">
    <location>
        <begin position="272"/>
        <end position="281"/>
    </location>
</feature>
<protein>
    <recommendedName>
        <fullName evidence="5">Chitin-binding type-4 domain-containing protein</fullName>
    </recommendedName>
</protein>
<reference evidence="4" key="1">
    <citation type="submission" date="2017-01" db="EMBL/GenBank/DDBJ databases">
        <authorList>
            <person name="Wang Y."/>
            <person name="White M."/>
            <person name="Kvist S."/>
            <person name="Moncalvo J.-M."/>
        </authorList>
    </citation>
    <scope>NUCLEOTIDE SEQUENCE [LARGE SCALE GENOMIC DNA]</scope>
    <source>
        <strain evidence="4">ID-206-W2</strain>
    </source>
</reference>
<name>A0A1R1XE77_9FUNG</name>
<sequence length="564" mass="64504">MVNFGLLSVVPLLIQACYGHMAISEPCVRNSPRAKCTVNNRSGKIDYDVTSPIGKSGLAWKPLCRWDEEKDRTSPLTWYAGQTVKVEFFPGGATHNGGHCQFALSYNGGVDFVVIKDVFKHCFFKDLSFDHNNQVREYEIELPQNLPSSENVVFAWTWINAIGDREYYMNCFDVNIIGKGSDSYTGKKLLIANYGPSTPHIPEFNGDYETGMDLLMSRPKMTIYSNDITLPPSVDDNPSNNISSEYKPKEVENKVVENDQSAILIEPETDILSENKSNSAISEKDGLVSEKKKSKKNKSRNKKNKNKSKNNSNKSSKFDKSDLPRAQENLPLNRNKKFYDETISNHFKDPNKKDDYVFVDDDLFFVGGPAVALDDNETKNLLGNIEADKSRKTDTDIKPIYNKTPKYFKSIAIDTDIYNDFDENYVTKIEIEDKSQEYFDSFIDEKSQNSLYSQNYSNDDSDFDTTVTVTSTIFITLEDDFEDKLNSIVPFEQDENFESININTKDVDEYENNRAKKSHKRRKRKSKTQTQTETTNHLINTPSVGKKMRKNKAKKRCKKHKNIL</sequence>
<keyword evidence="2" id="KW-0732">Signal</keyword>
<keyword evidence="4" id="KW-1185">Reference proteome</keyword>
<feature type="compositionally biased region" description="Basic and acidic residues" evidence="1">
    <location>
        <begin position="316"/>
        <end position="325"/>
    </location>
</feature>
<feature type="region of interest" description="Disordered" evidence="1">
    <location>
        <begin position="227"/>
        <end position="337"/>
    </location>
</feature>
<evidence type="ECO:0000256" key="2">
    <source>
        <dbReference type="SAM" id="SignalP"/>
    </source>
</evidence>
<organism evidence="3 4">
    <name type="scientific">Smittium culicis</name>
    <dbReference type="NCBI Taxonomy" id="133412"/>
    <lineage>
        <taxon>Eukaryota</taxon>
        <taxon>Fungi</taxon>
        <taxon>Fungi incertae sedis</taxon>
        <taxon>Zoopagomycota</taxon>
        <taxon>Kickxellomycotina</taxon>
        <taxon>Harpellomycetes</taxon>
        <taxon>Harpellales</taxon>
        <taxon>Legeriomycetaceae</taxon>
        <taxon>Smittium</taxon>
    </lineage>
</organism>
<feature type="compositionally biased region" description="Basic and acidic residues" evidence="1">
    <location>
        <begin position="246"/>
        <end position="257"/>
    </location>
</feature>
<gene>
    <name evidence="3" type="ORF">AYI69_g9208</name>
</gene>
<feature type="compositionally biased region" description="Basic residues" evidence="1">
    <location>
        <begin position="292"/>
        <end position="308"/>
    </location>
</feature>
<evidence type="ECO:0000256" key="1">
    <source>
        <dbReference type="SAM" id="MobiDB-lite"/>
    </source>
</evidence>
<feature type="signal peptide" evidence="2">
    <location>
        <begin position="1"/>
        <end position="19"/>
    </location>
</feature>
<feature type="region of interest" description="Disordered" evidence="1">
    <location>
        <begin position="511"/>
        <end position="564"/>
    </location>
</feature>
<dbReference type="Proteomes" id="UP000187429">
    <property type="component" value="Unassembled WGS sequence"/>
</dbReference>
<dbReference type="PANTHER" id="PTHR36182">
    <property type="entry name" value="PROTEIN, PUTATIVE (AFU_ORTHOLOGUE AFUA_6G10930)-RELATED"/>
    <property type="match status" value="1"/>
</dbReference>
<evidence type="ECO:0000313" key="3">
    <source>
        <dbReference type="EMBL" id="OMJ12932.1"/>
    </source>
</evidence>
<dbReference type="Gene3D" id="2.70.50.70">
    <property type="match status" value="1"/>
</dbReference>